<gene>
    <name evidence="1" type="ORF">F8568_045920</name>
</gene>
<evidence type="ECO:0000313" key="1">
    <source>
        <dbReference type="EMBL" id="MWA07540.1"/>
    </source>
</evidence>
<evidence type="ECO:0000313" key="2">
    <source>
        <dbReference type="Proteomes" id="UP000462055"/>
    </source>
</evidence>
<protein>
    <submittedName>
        <fullName evidence="1">Uncharacterized protein</fullName>
    </submittedName>
</protein>
<keyword evidence="2" id="KW-1185">Reference proteome</keyword>
<proteinExistence type="predicted"/>
<reference evidence="1" key="1">
    <citation type="submission" date="2019-12" db="EMBL/GenBank/DDBJ databases">
        <title>Actinomadura physcomitrii sp. nov., a novel actinomycete isolated from moss [Physcomitrium sphaericum (Ludw) Fuernr].</title>
        <authorList>
            <person name="Zhuang X."/>
        </authorList>
    </citation>
    <scope>NUCLEOTIDE SEQUENCE [LARGE SCALE GENOMIC DNA]</scope>
    <source>
        <strain evidence="1">LD22</strain>
    </source>
</reference>
<dbReference type="Proteomes" id="UP000462055">
    <property type="component" value="Unassembled WGS sequence"/>
</dbReference>
<accession>A0A6I4MRD4</accession>
<sequence length="137" mass="15299">MMLDHLIAARKSGAGVRRLAWLVFWGERAVGYAEARGKGIPDREVVEAVSDGVFLSDYSKAREVAAHCEILQAHTATGDVFGYACHRAWGEPHEAALEEVRARASGRMQAPLRCEPRTRVAFRPTMSRRVREVEVPR</sequence>
<name>A0A6I4MRD4_9ACTN</name>
<dbReference type="RefSeq" id="WP_160574027.1">
    <property type="nucleotide sequence ID" value="NZ_WBMS02000081.1"/>
</dbReference>
<dbReference type="EMBL" id="WBMS02000081">
    <property type="protein sequence ID" value="MWA07540.1"/>
    <property type="molecule type" value="Genomic_DNA"/>
</dbReference>
<organism evidence="1 2">
    <name type="scientific">Actinomadura physcomitrii</name>
    <dbReference type="NCBI Taxonomy" id="2650748"/>
    <lineage>
        <taxon>Bacteria</taxon>
        <taxon>Bacillati</taxon>
        <taxon>Actinomycetota</taxon>
        <taxon>Actinomycetes</taxon>
        <taxon>Streptosporangiales</taxon>
        <taxon>Thermomonosporaceae</taxon>
        <taxon>Actinomadura</taxon>
    </lineage>
</organism>
<dbReference type="AlphaFoldDB" id="A0A6I4MRD4"/>
<comment type="caution">
    <text evidence="1">The sequence shown here is derived from an EMBL/GenBank/DDBJ whole genome shotgun (WGS) entry which is preliminary data.</text>
</comment>